<name>A0A940XK15_9ACTN</name>
<evidence type="ECO:0000313" key="3">
    <source>
        <dbReference type="EMBL" id="MBQ0828542.1"/>
    </source>
</evidence>
<protein>
    <submittedName>
        <fullName evidence="3">Uncharacterized protein</fullName>
    </submittedName>
</protein>
<dbReference type="RefSeq" id="WP_210874046.1">
    <property type="nucleotide sequence ID" value="NZ_JAGPNL010000005.1"/>
</dbReference>
<evidence type="ECO:0000256" key="2">
    <source>
        <dbReference type="SAM" id="Phobius"/>
    </source>
</evidence>
<dbReference type="Proteomes" id="UP000677875">
    <property type="component" value="Unassembled WGS sequence"/>
</dbReference>
<proteinExistence type="predicted"/>
<feature type="region of interest" description="Disordered" evidence="1">
    <location>
        <begin position="277"/>
        <end position="385"/>
    </location>
</feature>
<feature type="region of interest" description="Disordered" evidence="1">
    <location>
        <begin position="1"/>
        <end position="41"/>
    </location>
</feature>
<keyword evidence="2" id="KW-1133">Transmembrane helix</keyword>
<reference evidence="3" key="1">
    <citation type="submission" date="2021-04" db="EMBL/GenBank/DDBJ databases">
        <title>Genome seq and assembly of Streptomyces sp. RG38.</title>
        <authorList>
            <person name="Chhetri G."/>
        </authorList>
    </citation>
    <scope>NUCLEOTIDE SEQUENCE</scope>
    <source>
        <strain evidence="3">RG38</strain>
    </source>
</reference>
<feature type="compositionally biased region" description="Low complexity" evidence="1">
    <location>
        <begin position="186"/>
        <end position="206"/>
    </location>
</feature>
<feature type="transmembrane region" description="Helical" evidence="2">
    <location>
        <begin position="137"/>
        <end position="158"/>
    </location>
</feature>
<evidence type="ECO:0000256" key="1">
    <source>
        <dbReference type="SAM" id="MobiDB-lite"/>
    </source>
</evidence>
<accession>A0A940XK15</accession>
<comment type="caution">
    <text evidence="3">The sequence shown here is derived from an EMBL/GenBank/DDBJ whole genome shotgun (WGS) entry which is preliminary data.</text>
</comment>
<keyword evidence="2" id="KW-0472">Membrane</keyword>
<feature type="compositionally biased region" description="Acidic residues" evidence="1">
    <location>
        <begin position="338"/>
        <end position="353"/>
    </location>
</feature>
<feature type="compositionally biased region" description="Pro residues" evidence="1">
    <location>
        <begin position="367"/>
        <end position="378"/>
    </location>
</feature>
<organism evidence="3 4">
    <name type="scientific">Streptomyces tagetis</name>
    <dbReference type="NCBI Taxonomy" id="2820809"/>
    <lineage>
        <taxon>Bacteria</taxon>
        <taxon>Bacillati</taxon>
        <taxon>Actinomycetota</taxon>
        <taxon>Actinomycetes</taxon>
        <taxon>Kitasatosporales</taxon>
        <taxon>Streptomycetaceae</taxon>
        <taxon>Streptomyces</taxon>
    </lineage>
</organism>
<dbReference type="EMBL" id="JAGPNL010000005">
    <property type="protein sequence ID" value="MBQ0828542.1"/>
    <property type="molecule type" value="Genomic_DNA"/>
</dbReference>
<keyword evidence="2" id="KW-0812">Transmembrane</keyword>
<sequence>MSALPGADTTSAPGAVSAVGRHDTPGPTYGDTPSGHRTYPTADTTHAARRVSAHSRHAEAAIAVSGGNTRVGVVDDTPRTAPGLRREGTTPAGRVGTGAVGCSDAPSTAGGGDAGLVRLGTRAERPRRSRWGRSVRFGLAAALSAGMVGGVAAGTGLLPTPFGGPLPDPAATVSAGATAERPLVSPSPSGTGPDGSATPGGATPGPDGTGTGENGVTTDEPGTRTGTGATGDPGHEADLVQACREIRAGKGLDEARERALEQAAGGASRVGRYCANVLAGTGPGAGNGTRDRGEGRGTGYGWGQTRSYPKGRDDDGHGDDDRQDTGNRDGTGNRNDDDSGDQGEEQKETDEEGEGSRRPLASRLGPPDTPPALAPPRPLLKTPALPAEPRYQDLFRSGITAHVEAVPGGGVTLFADAAQ</sequence>
<evidence type="ECO:0000313" key="4">
    <source>
        <dbReference type="Proteomes" id="UP000677875"/>
    </source>
</evidence>
<feature type="compositionally biased region" description="Basic and acidic residues" evidence="1">
    <location>
        <begin position="310"/>
        <end position="327"/>
    </location>
</feature>
<feature type="region of interest" description="Disordered" evidence="1">
    <location>
        <begin position="169"/>
        <end position="239"/>
    </location>
</feature>
<gene>
    <name evidence="3" type="ORF">J5Y05_18870</name>
</gene>
<keyword evidence="4" id="KW-1185">Reference proteome</keyword>
<dbReference type="AlphaFoldDB" id="A0A940XK15"/>
<feature type="region of interest" description="Disordered" evidence="1">
    <location>
        <begin position="69"/>
        <end position="107"/>
    </location>
</feature>